<gene>
    <name evidence="3" type="ORF">SAMN05421829_10611</name>
</gene>
<dbReference type="Proteomes" id="UP000186819">
    <property type="component" value="Unassembled WGS sequence"/>
</dbReference>
<reference evidence="4" key="1">
    <citation type="submission" date="2017-01" db="EMBL/GenBank/DDBJ databases">
        <authorList>
            <person name="Varghese N."/>
            <person name="Submissions S."/>
        </authorList>
    </citation>
    <scope>NUCLEOTIDE SEQUENCE [LARGE SCALE GENOMIC DNA]</scope>
    <source>
        <strain evidence="4">ATCC 51758</strain>
    </source>
</reference>
<dbReference type="EMBL" id="FTMD01000006">
    <property type="protein sequence ID" value="SIQ68044.1"/>
    <property type="molecule type" value="Genomic_DNA"/>
</dbReference>
<evidence type="ECO:0000313" key="3">
    <source>
        <dbReference type="EMBL" id="SIQ68044.1"/>
    </source>
</evidence>
<accession>A0A1N6UQZ3</accession>
<evidence type="ECO:0000313" key="4">
    <source>
        <dbReference type="Proteomes" id="UP000186819"/>
    </source>
</evidence>
<dbReference type="InterPro" id="IPR049945">
    <property type="entry name" value="AAA_22"/>
</dbReference>
<dbReference type="OrthoDB" id="9135554at2"/>
<evidence type="ECO:0000259" key="2">
    <source>
        <dbReference type="Pfam" id="PF13401"/>
    </source>
</evidence>
<proteinExistence type="predicted"/>
<protein>
    <submittedName>
        <fullName evidence="3">AAA domain-containing protein</fullName>
    </submittedName>
</protein>
<dbReference type="GO" id="GO:0016887">
    <property type="term" value="F:ATP hydrolysis activity"/>
    <property type="evidence" value="ECO:0007669"/>
    <property type="project" value="InterPro"/>
</dbReference>
<keyword evidence="4" id="KW-1185">Reference proteome</keyword>
<feature type="region of interest" description="Disordered" evidence="1">
    <location>
        <begin position="409"/>
        <end position="453"/>
    </location>
</feature>
<dbReference type="STRING" id="34027.SAMN05421829_10611"/>
<organism evidence="3 4">
    <name type="scientific">Aromatoleum tolulyticum</name>
    <dbReference type="NCBI Taxonomy" id="34027"/>
    <lineage>
        <taxon>Bacteria</taxon>
        <taxon>Pseudomonadati</taxon>
        <taxon>Pseudomonadota</taxon>
        <taxon>Betaproteobacteria</taxon>
        <taxon>Rhodocyclales</taxon>
        <taxon>Rhodocyclaceae</taxon>
        <taxon>Aromatoleum</taxon>
    </lineage>
</organism>
<dbReference type="Pfam" id="PF13401">
    <property type="entry name" value="AAA_22"/>
    <property type="match status" value="1"/>
</dbReference>
<feature type="compositionally biased region" description="Polar residues" evidence="1">
    <location>
        <begin position="418"/>
        <end position="427"/>
    </location>
</feature>
<evidence type="ECO:0000256" key="1">
    <source>
        <dbReference type="SAM" id="MobiDB-lite"/>
    </source>
</evidence>
<feature type="domain" description="ORC1/DEAH AAA+ ATPase" evidence="2">
    <location>
        <begin position="123"/>
        <end position="269"/>
    </location>
</feature>
<dbReference type="RefSeq" id="WP_076602026.1">
    <property type="nucleotide sequence ID" value="NZ_FTMD01000006.1"/>
</dbReference>
<sequence length="510" mass="56616">MTNTTADNDMPPDGNPFLEPLADHLFAKDLPQRLASSPQDGIDTRSLGPQARLDLLDLLQETMFEPTSTSLEIAMRVYRLIRRGYRARDPRLAAVRAMSMTIARFAGNEARTLPWLTTQAKGMRVSGITGLGKTYEVIRALRLLPQSIEHGRCQAAGWEHMLQAVWLYVAMSHDGSLGGLLLQILCALDSAIGTSYATDRSLTRLSNEKLAVHIGIILRNHAVGVLVIDELQSRNFCSGAHGALTATFFLRLLNFGIPVVLIGNPLGLDALDSFSQDMRRINSGGSIELHPLEADEFDWTDCLAKALWRYDVMPESTSIEDPNGTLLFRYSGGIRDYACRIRAASQRLAIELGDRAVTELHMEQAFLGHDFSDRERALIRGFRDQDPTLLMDYTDVPWQRYAERWGRLPSASRGTAPDSPTANTRQAKGNAGKAYGSEVRPKGQDTTTPRVPVTERARATVRAKRTRKEKELQRRAEVRTGLDPSDVRHSGLQELLLTGFEVLRANGARA</sequence>
<name>A0A1N6UQZ3_9RHOO</name>
<dbReference type="AlphaFoldDB" id="A0A1N6UQZ3"/>